<dbReference type="InterPro" id="IPR011041">
    <property type="entry name" value="Quinoprot_gluc/sorb_DH_b-prop"/>
</dbReference>
<feature type="compositionally biased region" description="Acidic residues" evidence="1">
    <location>
        <begin position="22"/>
        <end position="35"/>
    </location>
</feature>
<evidence type="ECO:0000313" key="5">
    <source>
        <dbReference type="Proteomes" id="UP000278746"/>
    </source>
</evidence>
<keyword evidence="5" id="KW-1185">Reference proteome</keyword>
<dbReference type="AlphaFoldDB" id="A0A3M7U0E0"/>
<protein>
    <submittedName>
        <fullName evidence="4">Quinoprotein glucose dehydrogenase</fullName>
    </submittedName>
</protein>
<sequence>MKRLLIAGAVVLCLAACGADETTEENEMNGTEEETSEHGGSGETEEADAKEERVISPDRIQMDTVAENLEAPWNISYAEDVFYITERDGQIAVIDESGKVERQKVETSAPVLSQGEGGLLGMALAEDLDASRQAYLYYTYQSEGELYNRVVLVTEEEGVWTEEEVIVDRIPGDGIHNGGRIKLGEDGFLYVTTGDANIVDLSQDEESLAGKILRVGTDGEIPDDNPWDDSLVYSYGHRNPQGLAWIDGTLYSSEHGPTAHDEINIIEPGLNYGWPVIKGDEEEEGMETPLVHSGDDTWAPSGIENWEGTLVVAGLRGESLFQLNEETMELTVLFEGEGRIRDVFAVGDSLYLITNNTDGRGNPGPGDDRLLRLKLGE</sequence>
<evidence type="ECO:0000259" key="3">
    <source>
        <dbReference type="Pfam" id="PF07995"/>
    </source>
</evidence>
<evidence type="ECO:0000256" key="2">
    <source>
        <dbReference type="SAM" id="SignalP"/>
    </source>
</evidence>
<dbReference type="SUPFAM" id="SSF50952">
    <property type="entry name" value="Soluble quinoprotein glucose dehydrogenase"/>
    <property type="match status" value="1"/>
</dbReference>
<dbReference type="InterPro" id="IPR011042">
    <property type="entry name" value="6-blade_b-propeller_TolB-like"/>
</dbReference>
<dbReference type="OrthoDB" id="9770043at2"/>
<feature type="region of interest" description="Disordered" evidence="1">
    <location>
        <begin position="22"/>
        <end position="53"/>
    </location>
</feature>
<accession>A0A3M7U0E0</accession>
<dbReference type="RefSeq" id="WP_122898285.1">
    <property type="nucleotide sequence ID" value="NZ_RHIB01000001.1"/>
</dbReference>
<feature type="signal peptide" evidence="2">
    <location>
        <begin position="1"/>
        <end position="19"/>
    </location>
</feature>
<keyword evidence="2" id="KW-0732">Signal</keyword>
<organism evidence="4 5">
    <name type="scientific">Alteribacter keqinensis</name>
    <dbReference type="NCBI Taxonomy" id="2483800"/>
    <lineage>
        <taxon>Bacteria</taxon>
        <taxon>Bacillati</taxon>
        <taxon>Bacillota</taxon>
        <taxon>Bacilli</taxon>
        <taxon>Bacillales</taxon>
        <taxon>Bacillaceae</taxon>
        <taxon>Alteribacter</taxon>
    </lineage>
</organism>
<feature type="chain" id="PRO_5018299391" evidence="2">
    <location>
        <begin position="20"/>
        <end position="377"/>
    </location>
</feature>
<evidence type="ECO:0000256" key="1">
    <source>
        <dbReference type="SAM" id="MobiDB-lite"/>
    </source>
</evidence>
<name>A0A3M7U0E0_9BACI</name>
<gene>
    <name evidence="4" type="ORF">EBO34_11240</name>
</gene>
<dbReference type="PANTHER" id="PTHR19328">
    <property type="entry name" value="HEDGEHOG-INTERACTING PROTEIN"/>
    <property type="match status" value="1"/>
</dbReference>
<comment type="caution">
    <text evidence="4">The sequence shown here is derived from an EMBL/GenBank/DDBJ whole genome shotgun (WGS) entry which is preliminary data.</text>
</comment>
<dbReference type="InterPro" id="IPR012938">
    <property type="entry name" value="Glc/Sorbosone_DH"/>
</dbReference>
<dbReference type="EMBL" id="RHIB01000001">
    <property type="protein sequence ID" value="RNA70464.1"/>
    <property type="molecule type" value="Genomic_DNA"/>
</dbReference>
<dbReference type="Proteomes" id="UP000278746">
    <property type="component" value="Unassembled WGS sequence"/>
</dbReference>
<dbReference type="PANTHER" id="PTHR19328:SF13">
    <property type="entry name" value="HIPL1 PROTEIN"/>
    <property type="match status" value="1"/>
</dbReference>
<dbReference type="Pfam" id="PF07995">
    <property type="entry name" value="GSDH"/>
    <property type="match status" value="1"/>
</dbReference>
<proteinExistence type="predicted"/>
<reference evidence="4 5" key="1">
    <citation type="submission" date="2018-10" db="EMBL/GenBank/DDBJ databases">
        <title>Bacillus Keqinensis sp. nov., a moderately halophilic bacterium isolated from a saline-alkaline lake.</title>
        <authorList>
            <person name="Wang H."/>
        </authorList>
    </citation>
    <scope>NUCLEOTIDE SEQUENCE [LARGE SCALE GENOMIC DNA]</scope>
    <source>
        <strain evidence="4 5">KQ-3</strain>
    </source>
</reference>
<feature type="domain" description="Glucose/Sorbosone dehydrogenase" evidence="3">
    <location>
        <begin position="69"/>
        <end position="360"/>
    </location>
</feature>
<dbReference type="Gene3D" id="2.120.10.30">
    <property type="entry name" value="TolB, C-terminal domain"/>
    <property type="match status" value="1"/>
</dbReference>
<evidence type="ECO:0000313" key="4">
    <source>
        <dbReference type="EMBL" id="RNA70464.1"/>
    </source>
</evidence>